<dbReference type="Pfam" id="PF11062">
    <property type="entry name" value="DUF2863"/>
    <property type="match status" value="1"/>
</dbReference>
<sequence length="434" mass="47949">MSNKKRHASNNRRKRSKPASRWTHRIFVAARLADKSLKRGDEDAHIAAEARLSDLVADALDAGAEKQVLRAIEDLEDAGLEEAAENVAFHADNAASCMPVIFEDKDGDVFGEVELLLVPMFLISEPGQSIPDKIPGAMDDAQSMLGDLAVSLHQHDLIGPATSVFLCPWLYTYADLPETLSTQRAMVRQIADGFQSQENRMVRPAHTHESALGEDEVATAIRFAMVAVFSPFGSDIRESPLLSGFFGEDDFDDDDIDALVLSEVHPSLLAWQEEVEQILTQHLPGVMAARIGKPDWWQEAIHAGFDLRNMTGLIMTVAADRSPENIREKLLATQASVGCYLVDGVPELRIGIAQDGEFVDGFVWNNHQDLDVEMQTVRDILLQIGVPPDQIRISEMLLGDERCPDSVEPHFPNFFEEDEGLACTHNDSGGHILH</sequence>
<dbReference type="RefSeq" id="WP_142086170.1">
    <property type="nucleotide sequence ID" value="NZ_SZUV01000001.1"/>
</dbReference>
<dbReference type="EMBL" id="SZUV01000001">
    <property type="protein sequence ID" value="TQN50326.1"/>
    <property type="molecule type" value="Genomic_DNA"/>
</dbReference>
<name>A0A543Q1W1_ACITH</name>
<dbReference type="InterPro" id="IPR021292">
    <property type="entry name" value="DUF2863"/>
</dbReference>
<evidence type="ECO:0000256" key="1">
    <source>
        <dbReference type="SAM" id="MobiDB-lite"/>
    </source>
</evidence>
<dbReference type="Proteomes" id="UP000315403">
    <property type="component" value="Unassembled WGS sequence"/>
</dbReference>
<evidence type="ECO:0000313" key="2">
    <source>
        <dbReference type="EMBL" id="TQN50326.1"/>
    </source>
</evidence>
<reference evidence="2 3" key="1">
    <citation type="submission" date="2019-03" db="EMBL/GenBank/DDBJ databases">
        <title>New insights into Acidothiobacillus thiooxidans sulfur metabolism through coupled gene expression, solution geochemistry, microscopy and spectroscopy analyses.</title>
        <authorList>
            <person name="Camacho D."/>
            <person name="Frazao R."/>
            <person name="Fouillen A."/>
            <person name="Nanci A."/>
            <person name="Lang B.F."/>
            <person name="Apte S.C."/>
            <person name="Baron C."/>
            <person name="Warren L.A."/>
        </authorList>
    </citation>
    <scope>NUCLEOTIDE SEQUENCE [LARGE SCALE GENOMIC DNA]</scope>
    <source>
        <strain evidence="2 3">ATCC 19377</strain>
    </source>
</reference>
<evidence type="ECO:0000313" key="3">
    <source>
        <dbReference type="Proteomes" id="UP000315403"/>
    </source>
</evidence>
<gene>
    <name evidence="2" type="ORF">DLNHIDIE_00179</name>
</gene>
<organism evidence="2 3">
    <name type="scientific">Acidithiobacillus thiooxidans ATCC 19377</name>
    <dbReference type="NCBI Taxonomy" id="637390"/>
    <lineage>
        <taxon>Bacteria</taxon>
        <taxon>Pseudomonadati</taxon>
        <taxon>Pseudomonadota</taxon>
        <taxon>Acidithiobacillia</taxon>
        <taxon>Acidithiobacillales</taxon>
        <taxon>Acidithiobacillaceae</taxon>
        <taxon>Acidithiobacillus</taxon>
    </lineage>
</organism>
<proteinExistence type="predicted"/>
<dbReference type="AlphaFoldDB" id="A0A543Q1W1"/>
<evidence type="ECO:0008006" key="4">
    <source>
        <dbReference type="Google" id="ProtNLM"/>
    </source>
</evidence>
<feature type="region of interest" description="Disordered" evidence="1">
    <location>
        <begin position="1"/>
        <end position="20"/>
    </location>
</feature>
<comment type="caution">
    <text evidence="2">The sequence shown here is derived from an EMBL/GenBank/DDBJ whole genome shotgun (WGS) entry which is preliminary data.</text>
</comment>
<accession>A0A543Q1W1</accession>
<protein>
    <recommendedName>
        <fullName evidence="4">DUF2863 family protein</fullName>
    </recommendedName>
</protein>